<dbReference type="SMART" id="SM00530">
    <property type="entry name" value="HTH_XRE"/>
    <property type="match status" value="1"/>
</dbReference>
<dbReference type="InterPro" id="IPR010982">
    <property type="entry name" value="Lambda_DNA-bd_dom_sf"/>
</dbReference>
<dbReference type="InterPro" id="IPR001387">
    <property type="entry name" value="Cro/C1-type_HTH"/>
</dbReference>
<dbReference type="PROSITE" id="PS50943">
    <property type="entry name" value="HTH_CROC1"/>
    <property type="match status" value="1"/>
</dbReference>
<dbReference type="CDD" id="cd00093">
    <property type="entry name" value="HTH_XRE"/>
    <property type="match status" value="1"/>
</dbReference>
<name>A0A383EVG7_9ZZZZ</name>
<evidence type="ECO:0000259" key="1">
    <source>
        <dbReference type="PROSITE" id="PS50943"/>
    </source>
</evidence>
<proteinExistence type="predicted"/>
<protein>
    <recommendedName>
        <fullName evidence="1">HTH cro/C1-type domain-containing protein</fullName>
    </recommendedName>
</protein>
<dbReference type="AlphaFoldDB" id="A0A383EVG7"/>
<dbReference type="EMBL" id="UINC01229263">
    <property type="protein sequence ID" value="SVE60906.1"/>
    <property type="molecule type" value="Genomic_DNA"/>
</dbReference>
<reference evidence="2" key="1">
    <citation type="submission" date="2018-05" db="EMBL/GenBank/DDBJ databases">
        <authorList>
            <person name="Lanie J.A."/>
            <person name="Ng W.-L."/>
            <person name="Kazmierczak K.M."/>
            <person name="Andrzejewski T.M."/>
            <person name="Davidsen T.M."/>
            <person name="Wayne K.J."/>
            <person name="Tettelin H."/>
            <person name="Glass J.I."/>
            <person name="Rusch D."/>
            <person name="Podicherti R."/>
            <person name="Tsui H.-C.T."/>
            <person name="Winkler M.E."/>
        </authorList>
    </citation>
    <scope>NUCLEOTIDE SEQUENCE</scope>
</reference>
<dbReference type="SUPFAM" id="SSF47413">
    <property type="entry name" value="lambda repressor-like DNA-binding domains"/>
    <property type="match status" value="1"/>
</dbReference>
<sequence>MIRRELRCTQSVMAEILKVGFRTYVRYEAGKRDAPVSVLVKLARLGNVSLEQMLSREIGDHDVYSGRKISRVSTFPEIKSVDFLKGEIAFKKPACSELIAIDALEKRLLTLFRKMNAKQKTVCIQSLQGSP</sequence>
<dbReference type="GO" id="GO:0003677">
    <property type="term" value="F:DNA binding"/>
    <property type="evidence" value="ECO:0007669"/>
    <property type="project" value="InterPro"/>
</dbReference>
<gene>
    <name evidence="2" type="ORF">METZ01_LOCUS513760</name>
</gene>
<feature type="domain" description="HTH cro/C1-type" evidence="1">
    <location>
        <begin position="2"/>
        <end position="53"/>
    </location>
</feature>
<dbReference type="Pfam" id="PF01381">
    <property type="entry name" value="HTH_3"/>
    <property type="match status" value="1"/>
</dbReference>
<organism evidence="2">
    <name type="scientific">marine metagenome</name>
    <dbReference type="NCBI Taxonomy" id="408172"/>
    <lineage>
        <taxon>unclassified sequences</taxon>
        <taxon>metagenomes</taxon>
        <taxon>ecological metagenomes</taxon>
    </lineage>
</organism>
<feature type="non-terminal residue" evidence="2">
    <location>
        <position position="131"/>
    </location>
</feature>
<accession>A0A383EVG7</accession>
<dbReference type="Gene3D" id="1.10.260.40">
    <property type="entry name" value="lambda repressor-like DNA-binding domains"/>
    <property type="match status" value="1"/>
</dbReference>
<evidence type="ECO:0000313" key="2">
    <source>
        <dbReference type="EMBL" id="SVE60906.1"/>
    </source>
</evidence>